<evidence type="ECO:0000313" key="2">
    <source>
        <dbReference type="EMBL" id="GAT08213.1"/>
    </source>
</evidence>
<evidence type="ECO:0000256" key="1">
    <source>
        <dbReference type="SAM" id="MobiDB-lite"/>
    </source>
</evidence>
<gene>
    <name evidence="2" type="ORF">RMCN_1346</name>
</gene>
<feature type="region of interest" description="Disordered" evidence="1">
    <location>
        <begin position="1"/>
        <end position="50"/>
    </location>
</feature>
<keyword evidence="3" id="KW-1185">Reference proteome</keyword>
<evidence type="ECO:0000313" key="3">
    <source>
        <dbReference type="Proteomes" id="UP000069773"/>
    </source>
</evidence>
<organism evidence="2 3">
    <name type="scientific">Mycolicibacterium novocastrense</name>
    <name type="common">Mycobacterium novocastrense</name>
    <dbReference type="NCBI Taxonomy" id="59813"/>
    <lineage>
        <taxon>Bacteria</taxon>
        <taxon>Bacillati</taxon>
        <taxon>Actinomycetota</taxon>
        <taxon>Actinomycetes</taxon>
        <taxon>Mycobacteriales</taxon>
        <taxon>Mycobacteriaceae</taxon>
        <taxon>Mycolicibacterium</taxon>
    </lineage>
</organism>
<dbReference type="EMBL" id="BCTA01000021">
    <property type="protein sequence ID" value="GAT08213.1"/>
    <property type="molecule type" value="Genomic_DNA"/>
</dbReference>
<protein>
    <submittedName>
        <fullName evidence="2">Uncharacterized protein</fullName>
    </submittedName>
</protein>
<accession>A0ABQ0KG60</accession>
<name>A0ABQ0KG60_MYCNV</name>
<proteinExistence type="predicted"/>
<dbReference type="Proteomes" id="UP000069773">
    <property type="component" value="Unassembled WGS sequence"/>
</dbReference>
<comment type="caution">
    <text evidence="2">The sequence shown here is derived from an EMBL/GenBank/DDBJ whole genome shotgun (WGS) entry which is preliminary data.</text>
</comment>
<reference evidence="2 3" key="1">
    <citation type="journal article" date="2016" name="Genome Announc.">
        <title>Draft Genome Sequences of Five Rapidly Growing Mycobacterium Species, M. thermoresistibile, M. fortuitum subsp. acetamidolyticum, M. canariasense, M. brisbanense, and M. novocastrense.</title>
        <authorList>
            <person name="Katahira K."/>
            <person name="Ogura Y."/>
            <person name="Gotoh Y."/>
            <person name="Hayashi T."/>
        </authorList>
    </citation>
    <scope>NUCLEOTIDE SEQUENCE [LARGE SCALE GENOMIC DNA]</scope>
    <source>
        <strain evidence="2 3">JCM18114</strain>
    </source>
</reference>
<sequence length="76" mass="7728">MDNHLQAGNRPAPVADNRPPAGVADTRPATEEVGNPRAEAGAGNPRPAAVADTRREVEAGCFPVAGVVDQSCDLPG</sequence>